<dbReference type="AlphaFoldDB" id="A0A0P7V1B3"/>
<gene>
    <name evidence="11" type="ORF">Z043_106042</name>
</gene>
<dbReference type="InterPro" id="IPR009072">
    <property type="entry name" value="Histone-fold"/>
</dbReference>
<evidence type="ECO:0000259" key="10">
    <source>
        <dbReference type="Pfam" id="PF00125"/>
    </source>
</evidence>
<dbReference type="STRING" id="113540.ENSSFOP00015028394"/>
<dbReference type="PRINTS" id="PR00622">
    <property type="entry name" value="HISTONEH3"/>
</dbReference>
<dbReference type="SMART" id="SM00428">
    <property type="entry name" value="H3"/>
    <property type="match status" value="1"/>
</dbReference>
<evidence type="ECO:0000256" key="2">
    <source>
        <dbReference type="ARBA" id="ARBA00004584"/>
    </source>
</evidence>
<dbReference type="InterPro" id="IPR000164">
    <property type="entry name" value="Histone_H3/CENP-A"/>
</dbReference>
<evidence type="ECO:0000256" key="5">
    <source>
        <dbReference type="ARBA" id="ARBA00023125"/>
    </source>
</evidence>
<dbReference type="FunFam" id="1.10.20.10:FF:000087">
    <property type="entry name" value="Probable histone 3"/>
    <property type="match status" value="1"/>
</dbReference>
<dbReference type="GO" id="GO:0030527">
    <property type="term" value="F:structural constituent of chromatin"/>
    <property type="evidence" value="ECO:0007669"/>
    <property type="project" value="InterPro"/>
</dbReference>
<comment type="caution">
    <text evidence="11">The sequence shown here is derived from an EMBL/GenBank/DDBJ whole genome shotgun (WGS) entry which is preliminary data.</text>
</comment>
<comment type="similarity">
    <text evidence="3">Belongs to the histone H3 family.</text>
</comment>
<evidence type="ECO:0000256" key="7">
    <source>
        <dbReference type="ARBA" id="ARBA00023269"/>
    </source>
</evidence>
<dbReference type="GO" id="GO:0046982">
    <property type="term" value="F:protein heterodimerization activity"/>
    <property type="evidence" value="ECO:0007669"/>
    <property type="project" value="InterPro"/>
</dbReference>
<evidence type="ECO:0000313" key="12">
    <source>
        <dbReference type="Proteomes" id="UP000034805"/>
    </source>
</evidence>
<dbReference type="SUPFAM" id="SSF47113">
    <property type="entry name" value="Histone-fold"/>
    <property type="match status" value="1"/>
</dbReference>
<evidence type="ECO:0000256" key="8">
    <source>
        <dbReference type="ARBA" id="ARBA00023328"/>
    </source>
</evidence>
<keyword evidence="7" id="KW-0544">Nucleosome core</keyword>
<accession>A0A0P7V1B3</accession>
<dbReference type="InterPro" id="IPR007125">
    <property type="entry name" value="H2A/H2B/H3"/>
</dbReference>
<protein>
    <submittedName>
        <fullName evidence="11">Centromeric protein A-like</fullName>
    </submittedName>
</protein>
<keyword evidence="5" id="KW-0238">DNA-binding</keyword>
<dbReference type="PANTHER" id="PTHR45810">
    <property type="entry name" value="HISTONE H3.2"/>
    <property type="match status" value="1"/>
</dbReference>
<feature type="region of interest" description="Disordered" evidence="9">
    <location>
        <begin position="1"/>
        <end position="52"/>
    </location>
</feature>
<dbReference type="GO" id="GO:0000775">
    <property type="term" value="C:chromosome, centromeric region"/>
    <property type="evidence" value="ECO:0007669"/>
    <property type="project" value="UniProtKB-SubCell"/>
</dbReference>
<name>A0A0P7V1B3_SCLFO</name>
<comment type="subcellular location">
    <subcellularLocation>
        <location evidence="2">Chromosome</location>
        <location evidence="2">Centromere</location>
    </subcellularLocation>
    <subcellularLocation>
        <location evidence="1">Nucleus</location>
    </subcellularLocation>
</comment>
<proteinExistence type="inferred from homology"/>
<keyword evidence="6" id="KW-0539">Nucleus</keyword>
<reference evidence="11 12" key="1">
    <citation type="submission" date="2015-08" db="EMBL/GenBank/DDBJ databases">
        <title>The genome of the Asian arowana (Scleropages formosus).</title>
        <authorList>
            <person name="Tan M.H."/>
            <person name="Gan H.M."/>
            <person name="Croft L.J."/>
            <person name="Austin C.M."/>
        </authorList>
    </citation>
    <scope>NUCLEOTIDE SEQUENCE [LARGE SCALE GENOMIC DNA]</scope>
    <source>
        <strain evidence="11">Aro1</strain>
    </source>
</reference>
<evidence type="ECO:0000256" key="3">
    <source>
        <dbReference type="ARBA" id="ARBA00010343"/>
    </source>
</evidence>
<dbReference type="GO" id="GO:0003677">
    <property type="term" value="F:DNA binding"/>
    <property type="evidence" value="ECO:0007669"/>
    <property type="project" value="UniProtKB-KW"/>
</dbReference>
<dbReference type="Gene3D" id="1.10.20.10">
    <property type="entry name" value="Histone, subunit A"/>
    <property type="match status" value="1"/>
</dbReference>
<dbReference type="Pfam" id="PF00125">
    <property type="entry name" value="Histone"/>
    <property type="match status" value="1"/>
</dbReference>
<keyword evidence="8" id="KW-0137">Centromere</keyword>
<dbReference type="GO" id="GO:0000786">
    <property type="term" value="C:nucleosome"/>
    <property type="evidence" value="ECO:0007669"/>
    <property type="project" value="UniProtKB-KW"/>
</dbReference>
<organism evidence="11 12">
    <name type="scientific">Scleropages formosus</name>
    <name type="common">Asian bonytongue</name>
    <name type="synonym">Osteoglossum formosum</name>
    <dbReference type="NCBI Taxonomy" id="113540"/>
    <lineage>
        <taxon>Eukaryota</taxon>
        <taxon>Metazoa</taxon>
        <taxon>Chordata</taxon>
        <taxon>Craniata</taxon>
        <taxon>Vertebrata</taxon>
        <taxon>Euteleostomi</taxon>
        <taxon>Actinopterygii</taxon>
        <taxon>Neopterygii</taxon>
        <taxon>Teleostei</taxon>
        <taxon>Osteoglossocephala</taxon>
        <taxon>Osteoglossomorpha</taxon>
        <taxon>Osteoglossiformes</taxon>
        <taxon>Osteoglossidae</taxon>
        <taxon>Scleropages</taxon>
    </lineage>
</organism>
<feature type="compositionally biased region" description="Pro residues" evidence="9">
    <location>
        <begin position="17"/>
        <end position="28"/>
    </location>
</feature>
<feature type="compositionally biased region" description="Basic residues" evidence="9">
    <location>
        <begin position="1"/>
        <end position="16"/>
    </location>
</feature>
<evidence type="ECO:0000256" key="6">
    <source>
        <dbReference type="ARBA" id="ARBA00023242"/>
    </source>
</evidence>
<evidence type="ECO:0000256" key="9">
    <source>
        <dbReference type="SAM" id="MobiDB-lite"/>
    </source>
</evidence>
<dbReference type="GO" id="GO:0005634">
    <property type="term" value="C:nucleus"/>
    <property type="evidence" value="ECO:0007669"/>
    <property type="project" value="UniProtKB-SubCell"/>
</dbReference>
<dbReference type="Proteomes" id="UP000034805">
    <property type="component" value="Unassembled WGS sequence"/>
</dbReference>
<sequence>MRRGHRRKPSSPKRRAPPPAPPPAPAPVRTPRRRGVQPGRSPERKRRFRPGTRALMEIRKYQKSTDLLLRKGPFSRVVREVCQTFSKLHLRWQAMALLALQEASEAFLVRLFSDANLCAIHAKRVTLFPRDIQLARRIRGVENL</sequence>
<dbReference type="PANTHER" id="PTHR45810:SF17">
    <property type="entry name" value="HISTONE H3-LIKE CENTROMERIC PROTEIN A"/>
    <property type="match status" value="1"/>
</dbReference>
<evidence type="ECO:0000256" key="4">
    <source>
        <dbReference type="ARBA" id="ARBA00022454"/>
    </source>
</evidence>
<evidence type="ECO:0000256" key="1">
    <source>
        <dbReference type="ARBA" id="ARBA00004123"/>
    </source>
</evidence>
<dbReference type="CDD" id="cd22911">
    <property type="entry name" value="HFD_H3"/>
    <property type="match status" value="1"/>
</dbReference>
<keyword evidence="4" id="KW-0158">Chromosome</keyword>
<evidence type="ECO:0000313" key="11">
    <source>
        <dbReference type="EMBL" id="KPP74771.1"/>
    </source>
</evidence>
<feature type="domain" description="Core Histone H2A/H2B/H3" evidence="10">
    <location>
        <begin position="50"/>
        <end position="138"/>
    </location>
</feature>
<dbReference type="EMBL" id="JARO02001667">
    <property type="protein sequence ID" value="KPP74771.1"/>
    <property type="molecule type" value="Genomic_DNA"/>
</dbReference>